<evidence type="ECO:0000313" key="3">
    <source>
        <dbReference type="EMBL" id="MBF0856006.1"/>
    </source>
</evidence>
<proteinExistence type="predicted"/>
<evidence type="ECO:0000256" key="2">
    <source>
        <dbReference type="SAM" id="MobiDB-lite"/>
    </source>
</evidence>
<dbReference type="AlphaFoldDB" id="A0AB35APC0"/>
<feature type="coiled-coil region" evidence="1">
    <location>
        <begin position="36"/>
        <end position="110"/>
    </location>
</feature>
<evidence type="ECO:0008006" key="5">
    <source>
        <dbReference type="Google" id="ProtNLM"/>
    </source>
</evidence>
<dbReference type="RefSeq" id="WP_062269487.1">
    <property type="nucleotide sequence ID" value="NZ_BJNM01000006.1"/>
</dbReference>
<evidence type="ECO:0000313" key="4">
    <source>
        <dbReference type="Proteomes" id="UP000603665"/>
    </source>
</evidence>
<feature type="region of interest" description="Disordered" evidence="2">
    <location>
        <begin position="210"/>
        <end position="236"/>
    </location>
</feature>
<feature type="compositionally biased region" description="Basic and acidic residues" evidence="2">
    <location>
        <begin position="16"/>
        <end position="31"/>
    </location>
</feature>
<sequence length="236" mass="25982">MENARQYLADSIAAEHAAREEQRATRAARDTARTRCRECRDAITAAEEALAKARETDPDELIAAAREGRPPVLSKASEQRYALAAARDELEAAERTMTELSSRVPDAEATLGFAKTATIQAAARVIQDSPEWASLVEKMRQHEQELTTYYAVIGTLSDAGFYHHTDRKFDPANDGDRKAALRMRQSADQEILTSWTKAFSGLSSDAQTLLPGADASKPMPIETKVTKPKRSLFSAK</sequence>
<reference evidence="3" key="2">
    <citation type="submission" date="2023-10" db="EMBL/GenBank/DDBJ databases">
        <title>Description of novel Gluconobacter species.</title>
        <authorList>
            <person name="Cleenwerck I."/>
            <person name="Cnockaert M."/>
            <person name="Borremans W."/>
            <person name="Wieme A.D."/>
            <person name="De Vuyst L."/>
            <person name="Vandamme P."/>
        </authorList>
    </citation>
    <scope>NUCLEOTIDE SEQUENCE</scope>
    <source>
        <strain evidence="3">LMG1408</strain>
    </source>
</reference>
<gene>
    <name evidence="3" type="ORF">HKD20_05655</name>
</gene>
<protein>
    <recommendedName>
        <fullName evidence="5">Chromosome segregation protein SMC</fullName>
    </recommendedName>
</protein>
<name>A0AB35APC0_GLUOY</name>
<dbReference type="Proteomes" id="UP000603665">
    <property type="component" value="Unassembled WGS sequence"/>
</dbReference>
<comment type="caution">
    <text evidence="3">The sequence shown here is derived from an EMBL/GenBank/DDBJ whole genome shotgun (WGS) entry which is preliminary data.</text>
</comment>
<evidence type="ECO:0000256" key="1">
    <source>
        <dbReference type="SAM" id="Coils"/>
    </source>
</evidence>
<reference evidence="3" key="1">
    <citation type="submission" date="2020-04" db="EMBL/GenBank/DDBJ databases">
        <authorList>
            <person name="Sombolestani A."/>
        </authorList>
    </citation>
    <scope>NUCLEOTIDE SEQUENCE</scope>
    <source>
        <strain evidence="3">LMG1408</strain>
    </source>
</reference>
<accession>A0AB35APC0</accession>
<keyword evidence="1" id="KW-0175">Coiled coil</keyword>
<organism evidence="3 4">
    <name type="scientific">Gluconobacter oxydans</name>
    <name type="common">Gluconobacter suboxydans</name>
    <dbReference type="NCBI Taxonomy" id="442"/>
    <lineage>
        <taxon>Bacteria</taxon>
        <taxon>Pseudomonadati</taxon>
        <taxon>Pseudomonadota</taxon>
        <taxon>Alphaproteobacteria</taxon>
        <taxon>Acetobacterales</taxon>
        <taxon>Acetobacteraceae</taxon>
        <taxon>Gluconobacter</taxon>
    </lineage>
</organism>
<feature type="region of interest" description="Disordered" evidence="2">
    <location>
        <begin position="1"/>
        <end position="31"/>
    </location>
</feature>
<dbReference type="EMBL" id="JABCQL010000007">
    <property type="protein sequence ID" value="MBF0856006.1"/>
    <property type="molecule type" value="Genomic_DNA"/>
</dbReference>